<feature type="domain" description="XPG-I" evidence="3">
    <location>
        <begin position="117"/>
        <end position="187"/>
    </location>
</feature>
<organism evidence="4 5">
    <name type="scientific">Dendrothele bispora (strain CBS 962.96)</name>
    <dbReference type="NCBI Taxonomy" id="1314807"/>
    <lineage>
        <taxon>Eukaryota</taxon>
        <taxon>Fungi</taxon>
        <taxon>Dikarya</taxon>
        <taxon>Basidiomycota</taxon>
        <taxon>Agaricomycotina</taxon>
        <taxon>Agaricomycetes</taxon>
        <taxon>Agaricomycetidae</taxon>
        <taxon>Agaricales</taxon>
        <taxon>Agaricales incertae sedis</taxon>
        <taxon>Dendrothele</taxon>
    </lineage>
</organism>
<keyword evidence="2" id="KW-0378">Hydrolase</keyword>
<dbReference type="GO" id="GO:0006281">
    <property type="term" value="P:DNA repair"/>
    <property type="evidence" value="ECO:0007669"/>
    <property type="project" value="UniProtKB-ARBA"/>
</dbReference>
<name>A0A4S8KWT7_DENBC</name>
<evidence type="ECO:0000313" key="4">
    <source>
        <dbReference type="EMBL" id="THU80442.1"/>
    </source>
</evidence>
<evidence type="ECO:0000259" key="3">
    <source>
        <dbReference type="SMART" id="SM00484"/>
    </source>
</evidence>
<dbReference type="PANTHER" id="PTHR11081">
    <property type="entry name" value="FLAP ENDONUCLEASE FAMILY MEMBER"/>
    <property type="match status" value="1"/>
</dbReference>
<sequence length="445" mass="49374">MGIRELWNVVSPARKQTTFSTLSWEHFKDTGRPLVIGVDASIWFFQIQAALSARGLHSQLGSNPELATFFYKLSFFLSLPISLVFVLDGPQRPAIKQGKTVHSVPHWMIHSVRELVTAFGYHIHQAPGEAEAELGNLNHIGHIDAVFTVDSDILLFGAEIIIRPNDTGDLNDVAVYHANDIATNTERPLMPGGLLLMAILCGGDYDKGLERCGWKTAYGLTNTELGSELLLASDEDAATIRKILPAWREKLRDHLARDPHGFIGRKNVGIASNIPGNFPSMDVVRKYTHPVISHTLLAAAFLGWGHLRLPNIPVLSELTERLFLWKSIGKQEKKFTSKIFDGFCVRYLMLLSSPGHSFPEGSLIPRVLNIVDVKSAHDNILFSVEFDIAVLAHASLQTSTLTKKKVWAPSVVLTASHNLLALYLQKLNCSKKKTLSIQKKIELVD</sequence>
<dbReference type="Gene3D" id="3.40.50.1010">
    <property type="entry name" value="5'-nuclease"/>
    <property type="match status" value="2"/>
</dbReference>
<dbReference type="GO" id="GO:0017108">
    <property type="term" value="F:5'-flap endonuclease activity"/>
    <property type="evidence" value="ECO:0007669"/>
    <property type="project" value="TreeGrafter"/>
</dbReference>
<evidence type="ECO:0000256" key="2">
    <source>
        <dbReference type="ARBA" id="ARBA00022801"/>
    </source>
</evidence>
<dbReference type="InterPro" id="IPR036279">
    <property type="entry name" value="5-3_exonuclease_C_sf"/>
</dbReference>
<dbReference type="Pfam" id="PF00752">
    <property type="entry name" value="XPG_N"/>
    <property type="match status" value="1"/>
</dbReference>
<keyword evidence="5" id="KW-1185">Reference proteome</keyword>
<dbReference type="Gene3D" id="1.10.150.20">
    <property type="entry name" value="5' to 3' exonuclease, C-terminal subdomain"/>
    <property type="match status" value="1"/>
</dbReference>
<protein>
    <submittedName>
        <fullName evidence="4">PIN domain-like protein</fullName>
    </submittedName>
</protein>
<evidence type="ECO:0000313" key="5">
    <source>
        <dbReference type="Proteomes" id="UP000297245"/>
    </source>
</evidence>
<dbReference type="InterPro" id="IPR006084">
    <property type="entry name" value="XPG/Rad2"/>
</dbReference>
<dbReference type="OrthoDB" id="3005703at2759"/>
<proteinExistence type="predicted"/>
<dbReference type="CDD" id="cd09870">
    <property type="entry name" value="PIN_YEN1"/>
    <property type="match status" value="1"/>
</dbReference>
<dbReference type="SMART" id="SM00484">
    <property type="entry name" value="XPGI"/>
    <property type="match status" value="1"/>
</dbReference>
<dbReference type="Pfam" id="PF00867">
    <property type="entry name" value="XPG_I"/>
    <property type="match status" value="1"/>
</dbReference>
<dbReference type="SUPFAM" id="SSF47807">
    <property type="entry name" value="5' to 3' exonuclease, C-terminal subdomain"/>
    <property type="match status" value="1"/>
</dbReference>
<dbReference type="InterPro" id="IPR006086">
    <property type="entry name" value="XPG-I_dom"/>
</dbReference>
<dbReference type="PANTHER" id="PTHR11081:SF75">
    <property type="entry name" value="ENDONUCLEASE, PUTATIVE (AFU_ORTHOLOGUE AFUA_3G13260)-RELATED"/>
    <property type="match status" value="1"/>
</dbReference>
<accession>A0A4S8KWT7</accession>
<dbReference type="InterPro" id="IPR006085">
    <property type="entry name" value="XPG_DNA_repair_N"/>
</dbReference>
<evidence type="ECO:0000256" key="1">
    <source>
        <dbReference type="ARBA" id="ARBA00022722"/>
    </source>
</evidence>
<dbReference type="InterPro" id="IPR029060">
    <property type="entry name" value="PIN-like_dom_sf"/>
</dbReference>
<dbReference type="Proteomes" id="UP000297245">
    <property type="component" value="Unassembled WGS sequence"/>
</dbReference>
<dbReference type="EMBL" id="ML179904">
    <property type="protein sequence ID" value="THU80442.1"/>
    <property type="molecule type" value="Genomic_DNA"/>
</dbReference>
<gene>
    <name evidence="4" type="ORF">K435DRAFT_874377</name>
</gene>
<keyword evidence="1" id="KW-0540">Nuclease</keyword>
<dbReference type="AlphaFoldDB" id="A0A4S8KWT7"/>
<reference evidence="4 5" key="1">
    <citation type="journal article" date="2019" name="Nat. Ecol. Evol.">
        <title>Megaphylogeny resolves global patterns of mushroom evolution.</title>
        <authorList>
            <person name="Varga T."/>
            <person name="Krizsan K."/>
            <person name="Foldi C."/>
            <person name="Dima B."/>
            <person name="Sanchez-Garcia M."/>
            <person name="Sanchez-Ramirez S."/>
            <person name="Szollosi G.J."/>
            <person name="Szarkandi J.G."/>
            <person name="Papp V."/>
            <person name="Albert L."/>
            <person name="Andreopoulos W."/>
            <person name="Angelini C."/>
            <person name="Antonin V."/>
            <person name="Barry K.W."/>
            <person name="Bougher N.L."/>
            <person name="Buchanan P."/>
            <person name="Buyck B."/>
            <person name="Bense V."/>
            <person name="Catcheside P."/>
            <person name="Chovatia M."/>
            <person name="Cooper J."/>
            <person name="Damon W."/>
            <person name="Desjardin D."/>
            <person name="Finy P."/>
            <person name="Geml J."/>
            <person name="Haridas S."/>
            <person name="Hughes K."/>
            <person name="Justo A."/>
            <person name="Karasinski D."/>
            <person name="Kautmanova I."/>
            <person name="Kiss B."/>
            <person name="Kocsube S."/>
            <person name="Kotiranta H."/>
            <person name="LaButti K.M."/>
            <person name="Lechner B.E."/>
            <person name="Liimatainen K."/>
            <person name="Lipzen A."/>
            <person name="Lukacs Z."/>
            <person name="Mihaltcheva S."/>
            <person name="Morgado L.N."/>
            <person name="Niskanen T."/>
            <person name="Noordeloos M.E."/>
            <person name="Ohm R.A."/>
            <person name="Ortiz-Santana B."/>
            <person name="Ovrebo C."/>
            <person name="Racz N."/>
            <person name="Riley R."/>
            <person name="Savchenko A."/>
            <person name="Shiryaev A."/>
            <person name="Soop K."/>
            <person name="Spirin V."/>
            <person name="Szebenyi C."/>
            <person name="Tomsovsky M."/>
            <person name="Tulloss R.E."/>
            <person name="Uehling J."/>
            <person name="Grigoriev I.V."/>
            <person name="Vagvolgyi C."/>
            <person name="Papp T."/>
            <person name="Martin F.M."/>
            <person name="Miettinen O."/>
            <person name="Hibbett D.S."/>
            <person name="Nagy L.G."/>
        </authorList>
    </citation>
    <scope>NUCLEOTIDE SEQUENCE [LARGE SCALE GENOMIC DNA]</scope>
    <source>
        <strain evidence="4 5">CBS 962.96</strain>
    </source>
</reference>
<dbReference type="SUPFAM" id="SSF88723">
    <property type="entry name" value="PIN domain-like"/>
    <property type="match status" value="1"/>
</dbReference>
<dbReference type="PRINTS" id="PR00853">
    <property type="entry name" value="XPGRADSUPER"/>
</dbReference>